<proteinExistence type="inferred from homology"/>
<dbReference type="OrthoDB" id="9790810at2"/>
<keyword evidence="3 6" id="KW-0717">Septation</keyword>
<evidence type="ECO:0000256" key="1">
    <source>
        <dbReference type="ARBA" id="ARBA00006291"/>
    </source>
</evidence>
<dbReference type="InterPro" id="IPR055219">
    <property type="entry name" value="MinC_N_1"/>
</dbReference>
<dbReference type="Pfam" id="PF03775">
    <property type="entry name" value="MinC_C"/>
    <property type="match status" value="1"/>
</dbReference>
<dbReference type="RefSeq" id="WP_003331804.1">
    <property type="nucleotide sequence ID" value="NZ_JJRY01000003.1"/>
</dbReference>
<dbReference type="EMBL" id="JJRY01000003">
    <property type="protein sequence ID" value="KEF39437.1"/>
    <property type="molecule type" value="Genomic_DNA"/>
</dbReference>
<dbReference type="AlphaFoldDB" id="A0A072NQA6"/>
<evidence type="ECO:0000259" key="7">
    <source>
        <dbReference type="Pfam" id="PF03775"/>
    </source>
</evidence>
<dbReference type="PATRIC" id="fig|1348973.3.peg.1176"/>
<dbReference type="NCBIfam" id="TIGR01222">
    <property type="entry name" value="minC"/>
    <property type="match status" value="1"/>
</dbReference>
<dbReference type="GO" id="GO:1901891">
    <property type="term" value="P:regulation of cell septum assembly"/>
    <property type="evidence" value="ECO:0007669"/>
    <property type="project" value="InterPro"/>
</dbReference>
<organism evidence="9 10">
    <name type="scientific">Schinkia azotoformans MEV2011</name>
    <dbReference type="NCBI Taxonomy" id="1348973"/>
    <lineage>
        <taxon>Bacteria</taxon>
        <taxon>Bacillati</taxon>
        <taxon>Bacillota</taxon>
        <taxon>Bacilli</taxon>
        <taxon>Bacillales</taxon>
        <taxon>Bacillaceae</taxon>
        <taxon>Calidifontibacillus/Schinkia group</taxon>
        <taxon>Schinkia</taxon>
    </lineage>
</organism>
<evidence type="ECO:0000259" key="8">
    <source>
        <dbReference type="Pfam" id="PF22642"/>
    </source>
</evidence>
<dbReference type="Gene3D" id="3.30.160.540">
    <property type="match status" value="1"/>
</dbReference>
<name>A0A072NQA6_SCHAZ</name>
<comment type="function">
    <text evidence="6">Cell division inhibitor that blocks the formation of polar Z ring septums. Rapidly oscillates between the poles of the cell to destabilize FtsZ filaments that have formed before they mature into polar Z rings. Prevents FtsZ polymerization.</text>
</comment>
<accession>A0A072NQA6</accession>
<gene>
    <name evidence="6" type="primary">minC</name>
    <name evidence="9" type="ORF">M670_01203</name>
</gene>
<dbReference type="PANTHER" id="PTHR34108:SF1">
    <property type="entry name" value="SEPTUM SITE-DETERMINING PROTEIN MINC"/>
    <property type="match status" value="1"/>
</dbReference>
<dbReference type="InterPro" id="IPR036145">
    <property type="entry name" value="MinC_C_sf"/>
</dbReference>
<keyword evidence="4 6" id="KW-0131">Cell cycle</keyword>
<dbReference type="HAMAP" id="MF_00267">
    <property type="entry name" value="MinC"/>
    <property type="match status" value="1"/>
</dbReference>
<dbReference type="GO" id="GO:0000902">
    <property type="term" value="P:cell morphogenesis"/>
    <property type="evidence" value="ECO:0007669"/>
    <property type="project" value="InterPro"/>
</dbReference>
<sequence>MIGQKQQNVTIKGTKSGLTLYLDDSCSFEQILKELDEKLTSNHQPPEGSPLTSVHIKAGNRYLTRSMHDQIREIIRNKKKLVIDSLESNVMTKAEALEWKKQTDVETVSKIIRSGQVLQVKGDLLLIGDVNPGGTVMAGGNIFIMGALRGIAHAGCFGNRNAVIAASLMKPMQLRISDLVNRAPDDHEEEGREMECAFIDQNVNQIVIDRVQVLPHLRPNLTRLERGMM</sequence>
<comment type="similarity">
    <text evidence="1 6">Belongs to the MinC family.</text>
</comment>
<dbReference type="InterPro" id="IPR016098">
    <property type="entry name" value="CAP/MinC_C"/>
</dbReference>
<evidence type="ECO:0000256" key="4">
    <source>
        <dbReference type="ARBA" id="ARBA00023306"/>
    </source>
</evidence>
<evidence type="ECO:0000313" key="10">
    <source>
        <dbReference type="Proteomes" id="UP000027936"/>
    </source>
</evidence>
<dbReference type="Gene3D" id="2.160.20.70">
    <property type="match status" value="1"/>
</dbReference>
<evidence type="ECO:0000256" key="3">
    <source>
        <dbReference type="ARBA" id="ARBA00023210"/>
    </source>
</evidence>
<reference evidence="9 10" key="1">
    <citation type="submission" date="2014-04" db="EMBL/GenBank/DDBJ databases">
        <title>Draft genome sequence of Bacillus azotoformans MEV2011, a (co-) denitrifying strain unable to grow in the presence of oxygen.</title>
        <authorList>
            <person name="Nielsen M."/>
            <person name="Schreiber L."/>
            <person name="Finster K."/>
            <person name="Schramm A."/>
        </authorList>
    </citation>
    <scope>NUCLEOTIDE SEQUENCE [LARGE SCALE GENOMIC DNA]</scope>
    <source>
        <strain evidence="9 10">MEV2011</strain>
    </source>
</reference>
<dbReference type="InterPro" id="IPR013033">
    <property type="entry name" value="MinC"/>
</dbReference>
<dbReference type="Pfam" id="PF22642">
    <property type="entry name" value="MinC_N_1"/>
    <property type="match status" value="1"/>
</dbReference>
<comment type="caution">
    <text evidence="9">The sequence shown here is derived from an EMBL/GenBank/DDBJ whole genome shotgun (WGS) entry which is preliminary data.</text>
</comment>
<feature type="domain" description="Septum formation inhibitor MinC C-terminal" evidence="7">
    <location>
        <begin position="108"/>
        <end position="208"/>
    </location>
</feature>
<protein>
    <recommendedName>
        <fullName evidence="6">Probable septum site-determining protein MinC</fullName>
    </recommendedName>
</protein>
<evidence type="ECO:0000256" key="6">
    <source>
        <dbReference type="HAMAP-Rule" id="MF_00267"/>
    </source>
</evidence>
<evidence type="ECO:0000256" key="5">
    <source>
        <dbReference type="ARBA" id="ARBA00046874"/>
    </source>
</evidence>
<dbReference type="InterPro" id="IPR005526">
    <property type="entry name" value="Septum_form_inhib_MinC_C"/>
</dbReference>
<dbReference type="PANTHER" id="PTHR34108">
    <property type="entry name" value="SEPTUM SITE-DETERMINING PROTEIN MINC"/>
    <property type="match status" value="1"/>
</dbReference>
<dbReference type="SUPFAM" id="SSF63848">
    <property type="entry name" value="Cell-division inhibitor MinC, C-terminal domain"/>
    <property type="match status" value="1"/>
</dbReference>
<evidence type="ECO:0000256" key="2">
    <source>
        <dbReference type="ARBA" id="ARBA00022618"/>
    </source>
</evidence>
<evidence type="ECO:0000313" key="9">
    <source>
        <dbReference type="EMBL" id="KEF39437.1"/>
    </source>
</evidence>
<dbReference type="Proteomes" id="UP000027936">
    <property type="component" value="Unassembled WGS sequence"/>
</dbReference>
<feature type="domain" description="Septum site-determining protein MinC N-terminal" evidence="8">
    <location>
        <begin position="9"/>
        <end position="85"/>
    </location>
</feature>
<keyword evidence="2 6" id="KW-0132">Cell division</keyword>
<dbReference type="GO" id="GO:0000917">
    <property type="term" value="P:division septum assembly"/>
    <property type="evidence" value="ECO:0007669"/>
    <property type="project" value="UniProtKB-KW"/>
</dbReference>
<comment type="subunit">
    <text evidence="5 6">Interacts with MinD and FtsZ.</text>
</comment>